<comment type="caution">
    <text evidence="2">The sequence shown here is derived from an EMBL/GenBank/DDBJ whole genome shotgun (WGS) entry which is preliminary data.</text>
</comment>
<reference evidence="2 3" key="1">
    <citation type="submission" date="2019-03" db="EMBL/GenBank/DDBJ databases">
        <title>First draft genome of Liparis tanakae, snailfish: a comprehensive survey of snailfish specific genes.</title>
        <authorList>
            <person name="Kim W."/>
            <person name="Song I."/>
            <person name="Jeong J.-H."/>
            <person name="Kim D."/>
            <person name="Kim S."/>
            <person name="Ryu S."/>
            <person name="Song J.Y."/>
            <person name="Lee S.K."/>
        </authorList>
    </citation>
    <scope>NUCLEOTIDE SEQUENCE [LARGE SCALE GENOMIC DNA]</scope>
    <source>
        <tissue evidence="2">Muscle</tissue>
    </source>
</reference>
<dbReference type="AlphaFoldDB" id="A0A4Z2H912"/>
<evidence type="ECO:0000313" key="3">
    <source>
        <dbReference type="Proteomes" id="UP000314294"/>
    </source>
</evidence>
<evidence type="ECO:0000256" key="1">
    <source>
        <dbReference type="SAM" id="MobiDB-lite"/>
    </source>
</evidence>
<organism evidence="2 3">
    <name type="scientific">Liparis tanakae</name>
    <name type="common">Tanaka's snailfish</name>
    <dbReference type="NCBI Taxonomy" id="230148"/>
    <lineage>
        <taxon>Eukaryota</taxon>
        <taxon>Metazoa</taxon>
        <taxon>Chordata</taxon>
        <taxon>Craniata</taxon>
        <taxon>Vertebrata</taxon>
        <taxon>Euteleostomi</taxon>
        <taxon>Actinopterygii</taxon>
        <taxon>Neopterygii</taxon>
        <taxon>Teleostei</taxon>
        <taxon>Neoteleostei</taxon>
        <taxon>Acanthomorphata</taxon>
        <taxon>Eupercaria</taxon>
        <taxon>Perciformes</taxon>
        <taxon>Cottioidei</taxon>
        <taxon>Cottales</taxon>
        <taxon>Liparidae</taxon>
        <taxon>Liparis</taxon>
    </lineage>
</organism>
<evidence type="ECO:0000313" key="2">
    <source>
        <dbReference type="EMBL" id="TNN61745.1"/>
    </source>
</evidence>
<dbReference type="EMBL" id="SRLO01000309">
    <property type="protein sequence ID" value="TNN61745.1"/>
    <property type="molecule type" value="Genomic_DNA"/>
</dbReference>
<feature type="region of interest" description="Disordered" evidence="1">
    <location>
        <begin position="34"/>
        <end position="62"/>
    </location>
</feature>
<proteinExistence type="predicted"/>
<name>A0A4Z2H912_9TELE</name>
<accession>A0A4Z2H912</accession>
<protein>
    <submittedName>
        <fullName evidence="2">Uncharacterized protein</fullName>
    </submittedName>
</protein>
<sequence length="62" mass="7225">MLRDWIRVILIPSDWDFQIRPAPYRQVVEEEEGFIGPVQHGEEEEGAASTGQQGEEEVEERR</sequence>
<dbReference type="Proteomes" id="UP000314294">
    <property type="component" value="Unassembled WGS sequence"/>
</dbReference>
<keyword evidence="3" id="KW-1185">Reference proteome</keyword>
<gene>
    <name evidence="2" type="ORF">EYF80_028044</name>
</gene>